<dbReference type="Proteomes" id="UP000622707">
    <property type="component" value="Unassembled WGS sequence"/>
</dbReference>
<gene>
    <name evidence="1" type="ORF">JI746_02510</name>
</gene>
<evidence type="ECO:0000313" key="2">
    <source>
        <dbReference type="Proteomes" id="UP000622707"/>
    </source>
</evidence>
<comment type="caution">
    <text evidence="1">The sequence shown here is derived from an EMBL/GenBank/DDBJ whole genome shotgun (WGS) entry which is preliminary data.</text>
</comment>
<protein>
    <submittedName>
        <fullName evidence="1">HPF/RaiA family ribosome-associated protein</fullName>
    </submittedName>
</protein>
<dbReference type="EMBL" id="JAEQND010000001">
    <property type="protein sequence ID" value="MBL0423966.1"/>
    <property type="molecule type" value="Genomic_DNA"/>
</dbReference>
<dbReference type="InterPro" id="IPR036567">
    <property type="entry name" value="RHF-like"/>
</dbReference>
<dbReference type="SUPFAM" id="SSF69754">
    <property type="entry name" value="Ribosome binding protein Y (YfiA homologue)"/>
    <property type="match status" value="1"/>
</dbReference>
<proteinExistence type="predicted"/>
<name>A0ABS1JIN5_9BURK</name>
<accession>A0ABS1JIN5</accession>
<keyword evidence="2" id="KW-1185">Reference proteome</keyword>
<sequence>MPSHPVRIEFAGMPPSEVLDASARRRMRGIEAAHHSVLSWSARIEAPPPGGQEDRFAAVVRAHVSGGRTLSGDAHGHDALAALRLAFNALELHLEADQASARARAAAWLAAVRSRMRGWPE</sequence>
<evidence type="ECO:0000313" key="1">
    <source>
        <dbReference type="EMBL" id="MBL0423966.1"/>
    </source>
</evidence>
<dbReference type="RefSeq" id="WP_201687188.1">
    <property type="nucleotide sequence ID" value="NZ_JAEQND010000001.1"/>
</dbReference>
<reference evidence="1 2" key="1">
    <citation type="journal article" date="2017" name="Int. J. Syst. Evol. Microbiol.">
        <title>Ramlibacter alkalitolerans sp. nov., alkali-tolerant bacterium isolated from soil of ginseng.</title>
        <authorList>
            <person name="Lee D.H."/>
            <person name="Cha C.J."/>
        </authorList>
    </citation>
    <scope>NUCLEOTIDE SEQUENCE [LARGE SCALE GENOMIC DNA]</scope>
    <source>
        <strain evidence="1 2">KACC 19305</strain>
    </source>
</reference>
<dbReference type="Gene3D" id="3.30.160.100">
    <property type="entry name" value="Ribosome hibernation promotion factor-like"/>
    <property type="match status" value="1"/>
</dbReference>
<organism evidence="1 2">
    <name type="scientific">Ramlibacter alkalitolerans</name>
    <dbReference type="NCBI Taxonomy" id="2039631"/>
    <lineage>
        <taxon>Bacteria</taxon>
        <taxon>Pseudomonadati</taxon>
        <taxon>Pseudomonadota</taxon>
        <taxon>Betaproteobacteria</taxon>
        <taxon>Burkholderiales</taxon>
        <taxon>Comamonadaceae</taxon>
        <taxon>Ramlibacter</taxon>
    </lineage>
</organism>